<dbReference type="InterPro" id="IPR013833">
    <property type="entry name" value="Cyt_c_oxidase_su3_a-hlx"/>
</dbReference>
<keyword evidence="4" id="KW-1003">Cell membrane</keyword>
<evidence type="ECO:0000256" key="2">
    <source>
        <dbReference type="ARBA" id="ARBA00010581"/>
    </source>
</evidence>
<dbReference type="InterPro" id="IPR024791">
    <property type="entry name" value="Cyt_c/ubiquinol_Oxase_su3"/>
</dbReference>
<evidence type="ECO:0000256" key="6">
    <source>
        <dbReference type="ARBA" id="ARBA00022989"/>
    </source>
</evidence>
<dbReference type="InterPro" id="IPR035973">
    <property type="entry name" value="Cyt_c_oxidase_su3-like_sf"/>
</dbReference>
<evidence type="ECO:0000256" key="5">
    <source>
        <dbReference type="ARBA" id="ARBA00022692"/>
    </source>
</evidence>
<protein>
    <recommendedName>
        <fullName evidence="3">cytochrome-c oxidase</fullName>
        <ecNumber evidence="3">7.1.1.9</ecNumber>
    </recommendedName>
    <alternativeName>
        <fullName evidence="8">Cytochrome aa3 subunit 3</fullName>
    </alternativeName>
    <alternativeName>
        <fullName evidence="9">Cytochrome c oxidase polypeptide III</fullName>
    </alternativeName>
</protein>
<evidence type="ECO:0000313" key="15">
    <source>
        <dbReference type="EMBL" id="CAA9467249.1"/>
    </source>
</evidence>
<dbReference type="PANTHER" id="PTHR11403">
    <property type="entry name" value="CYTOCHROME C OXIDASE SUBUNIT III"/>
    <property type="match status" value="1"/>
</dbReference>
<evidence type="ECO:0000256" key="9">
    <source>
        <dbReference type="ARBA" id="ARBA00031625"/>
    </source>
</evidence>
<proteinExistence type="inferred from homology"/>
<dbReference type="SUPFAM" id="SSF81452">
    <property type="entry name" value="Cytochrome c oxidase subunit III-like"/>
    <property type="match status" value="1"/>
</dbReference>
<dbReference type="InterPro" id="IPR000298">
    <property type="entry name" value="Cyt_c_oxidase-like_su3"/>
</dbReference>
<dbReference type="Gene3D" id="1.20.120.80">
    <property type="entry name" value="Cytochrome c oxidase, subunit III, four-helix bundle"/>
    <property type="match status" value="1"/>
</dbReference>
<dbReference type="EMBL" id="CADCVJ010000058">
    <property type="protein sequence ID" value="CAA9467249.1"/>
    <property type="molecule type" value="Genomic_DNA"/>
</dbReference>
<name>A0A6J4RGZ5_9ACTN</name>
<dbReference type="GO" id="GO:0016491">
    <property type="term" value="F:oxidoreductase activity"/>
    <property type="evidence" value="ECO:0007669"/>
    <property type="project" value="UniProtKB-KW"/>
</dbReference>
<feature type="transmembrane region" description="Helical" evidence="13">
    <location>
        <begin position="43"/>
        <end position="65"/>
    </location>
</feature>
<feature type="transmembrane region" description="Helical" evidence="13">
    <location>
        <begin position="85"/>
        <end position="104"/>
    </location>
</feature>
<evidence type="ECO:0000256" key="4">
    <source>
        <dbReference type="ARBA" id="ARBA00022475"/>
    </source>
</evidence>
<feature type="transmembrane region" description="Helical" evidence="13">
    <location>
        <begin position="116"/>
        <end position="133"/>
    </location>
</feature>
<keyword evidence="15" id="KW-0560">Oxidoreductase</keyword>
<comment type="subcellular location">
    <subcellularLocation>
        <location evidence="1 11">Cell membrane</location>
        <topology evidence="1 11">Multi-pass membrane protein</topology>
    </subcellularLocation>
</comment>
<dbReference type="PANTHER" id="PTHR11403:SF2">
    <property type="entry name" value="CYTOCHROME BO(3) UBIQUINOL OXIDASE SUBUNIT 3"/>
    <property type="match status" value="1"/>
</dbReference>
<evidence type="ECO:0000256" key="8">
    <source>
        <dbReference type="ARBA" id="ARBA00031400"/>
    </source>
</evidence>
<comment type="similarity">
    <text evidence="2 11">Belongs to the cytochrome c oxidase subunit 3 family.</text>
</comment>
<sequence length="216" mass="23762">MEAAAIPASQRHPGHAGHGHAAGADEHHGPPLANRSSRVEAPLLGMLLFIISEVMVFGAFFTAYFFIRVAQGQEWPAQGDELPKLIAGVNTAILVMSSFTLHWAEVSIKAENRRGLQAGIFTTLMLGVTFLFIQINEYVNIGFAPQDSAQATIFYGLTGLHGAHVFIGLLLLLTVTIRAFRGHFSAHEHRGVEIPGIYWHFVDVMWIVVYLTVYII</sequence>
<evidence type="ECO:0000259" key="14">
    <source>
        <dbReference type="PROSITE" id="PS50253"/>
    </source>
</evidence>
<feature type="transmembrane region" description="Helical" evidence="13">
    <location>
        <begin position="153"/>
        <end position="175"/>
    </location>
</feature>
<dbReference type="CDD" id="cd00386">
    <property type="entry name" value="Heme_Cu_Oxidase_III_like"/>
    <property type="match status" value="1"/>
</dbReference>
<dbReference type="GO" id="GO:0004129">
    <property type="term" value="F:cytochrome-c oxidase activity"/>
    <property type="evidence" value="ECO:0007669"/>
    <property type="project" value="UniProtKB-EC"/>
</dbReference>
<evidence type="ECO:0000256" key="7">
    <source>
        <dbReference type="ARBA" id="ARBA00023136"/>
    </source>
</evidence>
<accession>A0A6J4RGZ5</accession>
<evidence type="ECO:0000256" key="11">
    <source>
        <dbReference type="RuleBase" id="RU003376"/>
    </source>
</evidence>
<reference evidence="15" key="1">
    <citation type="submission" date="2020-02" db="EMBL/GenBank/DDBJ databases">
        <authorList>
            <person name="Meier V. D."/>
        </authorList>
    </citation>
    <scope>NUCLEOTIDE SEQUENCE</scope>
    <source>
        <strain evidence="15">AVDCRST_MAG38</strain>
    </source>
</reference>
<evidence type="ECO:0000256" key="10">
    <source>
        <dbReference type="ARBA" id="ARBA00047816"/>
    </source>
</evidence>
<dbReference type="AlphaFoldDB" id="A0A6J4RGZ5"/>
<feature type="region of interest" description="Disordered" evidence="12">
    <location>
        <begin position="1"/>
        <end position="32"/>
    </location>
</feature>
<keyword evidence="7 13" id="KW-0472">Membrane</keyword>
<evidence type="ECO:0000256" key="3">
    <source>
        <dbReference type="ARBA" id="ARBA00012949"/>
    </source>
</evidence>
<evidence type="ECO:0000256" key="13">
    <source>
        <dbReference type="SAM" id="Phobius"/>
    </source>
</evidence>
<dbReference type="GO" id="GO:0005886">
    <property type="term" value="C:plasma membrane"/>
    <property type="evidence" value="ECO:0007669"/>
    <property type="project" value="UniProtKB-SubCell"/>
</dbReference>
<evidence type="ECO:0000256" key="1">
    <source>
        <dbReference type="ARBA" id="ARBA00004651"/>
    </source>
</evidence>
<dbReference type="GO" id="GO:0019646">
    <property type="term" value="P:aerobic electron transport chain"/>
    <property type="evidence" value="ECO:0007669"/>
    <property type="project" value="InterPro"/>
</dbReference>
<dbReference type="FunFam" id="1.20.120.80:FF:000001">
    <property type="entry name" value="Cytochrome (Ubi)quinol oxidase subunit III"/>
    <property type="match status" value="1"/>
</dbReference>
<dbReference type="PROSITE" id="PS50253">
    <property type="entry name" value="COX3"/>
    <property type="match status" value="1"/>
</dbReference>
<gene>
    <name evidence="15" type="ORF">AVDCRST_MAG38-996</name>
</gene>
<keyword evidence="6 13" id="KW-1133">Transmembrane helix</keyword>
<organism evidence="15">
    <name type="scientific">uncultured Solirubrobacteraceae bacterium</name>
    <dbReference type="NCBI Taxonomy" id="1162706"/>
    <lineage>
        <taxon>Bacteria</taxon>
        <taxon>Bacillati</taxon>
        <taxon>Actinomycetota</taxon>
        <taxon>Thermoleophilia</taxon>
        <taxon>Solirubrobacterales</taxon>
        <taxon>Solirubrobacteraceae</taxon>
        <taxon>environmental samples</taxon>
    </lineage>
</organism>
<dbReference type="EC" id="7.1.1.9" evidence="3"/>
<comment type="catalytic activity">
    <reaction evidence="10">
        <text>4 Fe(II)-[cytochrome c] + O2 + 8 H(+)(in) = 4 Fe(III)-[cytochrome c] + 2 H2O + 4 H(+)(out)</text>
        <dbReference type="Rhea" id="RHEA:11436"/>
        <dbReference type="Rhea" id="RHEA-COMP:10350"/>
        <dbReference type="Rhea" id="RHEA-COMP:14399"/>
        <dbReference type="ChEBI" id="CHEBI:15377"/>
        <dbReference type="ChEBI" id="CHEBI:15378"/>
        <dbReference type="ChEBI" id="CHEBI:15379"/>
        <dbReference type="ChEBI" id="CHEBI:29033"/>
        <dbReference type="ChEBI" id="CHEBI:29034"/>
        <dbReference type="EC" id="7.1.1.9"/>
    </reaction>
</comment>
<feature type="transmembrane region" description="Helical" evidence="13">
    <location>
        <begin position="196"/>
        <end position="215"/>
    </location>
</feature>
<keyword evidence="5 11" id="KW-0812">Transmembrane</keyword>
<evidence type="ECO:0000256" key="12">
    <source>
        <dbReference type="SAM" id="MobiDB-lite"/>
    </source>
</evidence>
<feature type="domain" description="Heme-copper oxidase subunit III family profile" evidence="14">
    <location>
        <begin position="44"/>
        <end position="216"/>
    </location>
</feature>
<dbReference type="Pfam" id="PF00510">
    <property type="entry name" value="COX3"/>
    <property type="match status" value="1"/>
</dbReference>